<dbReference type="GO" id="GO:0008168">
    <property type="term" value="F:methyltransferase activity"/>
    <property type="evidence" value="ECO:0007669"/>
    <property type="project" value="UniProtKB-KW"/>
</dbReference>
<dbReference type="GO" id="GO:0006730">
    <property type="term" value="P:one-carbon metabolic process"/>
    <property type="evidence" value="ECO:0007669"/>
    <property type="project" value="InterPro"/>
</dbReference>
<dbReference type="EMBL" id="JAIOIV010000017">
    <property type="protein sequence ID" value="MBZ0155016.1"/>
    <property type="molecule type" value="Genomic_DNA"/>
</dbReference>
<dbReference type="Pfam" id="PF01208">
    <property type="entry name" value="URO-D"/>
    <property type="match status" value="1"/>
</dbReference>
<evidence type="ECO:0000256" key="4">
    <source>
        <dbReference type="ARBA" id="ARBA00022723"/>
    </source>
</evidence>
<dbReference type="EC" id="2.1.1.-" evidence="9"/>
<evidence type="ECO:0000313" key="10">
    <source>
        <dbReference type="Proteomes" id="UP000705867"/>
    </source>
</evidence>
<feature type="region of interest" description="Disordered" evidence="7">
    <location>
        <begin position="96"/>
        <end position="120"/>
    </location>
</feature>
<organism evidence="9 10">
    <name type="scientific">Candidatus Nitrobium versatile</name>
    <dbReference type="NCBI Taxonomy" id="2884831"/>
    <lineage>
        <taxon>Bacteria</taxon>
        <taxon>Pseudomonadati</taxon>
        <taxon>Nitrospirota</taxon>
        <taxon>Nitrospiria</taxon>
        <taxon>Nitrospirales</taxon>
        <taxon>Nitrospiraceae</taxon>
        <taxon>Candidatus Nitrobium</taxon>
    </lineage>
</organism>
<dbReference type="PANTHER" id="PTHR47099">
    <property type="entry name" value="METHYLCOBAMIDE:COM METHYLTRANSFERASE MTBA"/>
    <property type="match status" value="1"/>
</dbReference>
<dbReference type="GO" id="GO:0046872">
    <property type="term" value="F:metal ion binding"/>
    <property type="evidence" value="ECO:0007669"/>
    <property type="project" value="UniProtKB-KW"/>
</dbReference>
<evidence type="ECO:0000259" key="8">
    <source>
        <dbReference type="Pfam" id="PF01208"/>
    </source>
</evidence>
<gene>
    <name evidence="9" type="ORF">K8I29_02230</name>
</gene>
<dbReference type="GO" id="GO:0006779">
    <property type="term" value="P:porphyrin-containing compound biosynthetic process"/>
    <property type="evidence" value="ECO:0007669"/>
    <property type="project" value="InterPro"/>
</dbReference>
<keyword evidence="6" id="KW-0484">Methanogenesis</keyword>
<accession>A0A953JBX3</accession>
<dbReference type="NCBIfam" id="TIGR01463">
    <property type="entry name" value="mtaA_cmuA"/>
    <property type="match status" value="1"/>
</dbReference>
<keyword evidence="5" id="KW-0862">Zinc</keyword>
<dbReference type="GO" id="GO:0015948">
    <property type="term" value="P:methanogenesis"/>
    <property type="evidence" value="ECO:0007669"/>
    <property type="project" value="UniProtKB-KW"/>
</dbReference>
<sequence length="349" mass="38363">MKETMSPKERLFATLAHQPVDRIPVAQPLHTGTIELMKSCGAFWPEVHSNAELMATLSYEAHRVIGFESVRVPFDINIEAEAMGCELEYHAGRNKGLDIQPPVKEPPVSETGDFSRVKDPDPYKDGRMPVVLEAIKLLKKRVPDTIPVLSMVVGPFMVAAQVRGVDPFMREIMRKPAVTKELIERAQKVCVKYAQAQVEAGADVVVIVDATASCDLISPKQFDEFAKPYSRSITENISVPTILHICGKNDLLLTRMAEVAPGISVDSMVNMAYAKQTVGENTAMCGNINVNGVLLFGEPEEVKQAVIECIEKGTDVLTTCCGIPPQTSTINLQTMVETGKKHGFRKVWV</sequence>
<evidence type="ECO:0000256" key="5">
    <source>
        <dbReference type="ARBA" id="ARBA00022833"/>
    </source>
</evidence>
<evidence type="ECO:0000256" key="3">
    <source>
        <dbReference type="ARBA" id="ARBA00022679"/>
    </source>
</evidence>
<comment type="cofactor">
    <cofactor evidence="1">
        <name>Zn(2+)</name>
        <dbReference type="ChEBI" id="CHEBI:29105"/>
    </cofactor>
</comment>
<dbReference type="InterPro" id="IPR006360">
    <property type="entry name" value="Mtase_MtaA_CmuA"/>
</dbReference>
<dbReference type="PANTHER" id="PTHR47099:SF1">
    <property type="entry name" value="METHYLCOBAMIDE:COM METHYLTRANSFERASE MTBA"/>
    <property type="match status" value="1"/>
</dbReference>
<dbReference type="AlphaFoldDB" id="A0A953JBX3"/>
<keyword evidence="4" id="KW-0479">Metal-binding</keyword>
<reference evidence="9" key="1">
    <citation type="journal article" date="2021" name="bioRxiv">
        <title>Unraveling nitrogen, sulfur and carbon metabolic pathways and microbial community transcriptional responses to substrate deprivation and toxicity stresses in a bioreactor mimicking anoxic brackish coastal sediment conditions.</title>
        <authorList>
            <person name="Martins P.D."/>
            <person name="Echeveste M.J."/>
            <person name="Arshad A."/>
            <person name="Kurth J."/>
            <person name="Ouboter H."/>
            <person name="Jetten M.S.M."/>
            <person name="Welte C.U."/>
        </authorList>
    </citation>
    <scope>NUCLEOTIDE SEQUENCE</scope>
    <source>
        <strain evidence="9">MAG_39</strain>
    </source>
</reference>
<dbReference type="Gene3D" id="3.20.20.210">
    <property type="match status" value="1"/>
</dbReference>
<evidence type="ECO:0000256" key="7">
    <source>
        <dbReference type="SAM" id="MobiDB-lite"/>
    </source>
</evidence>
<evidence type="ECO:0000256" key="1">
    <source>
        <dbReference type="ARBA" id="ARBA00001947"/>
    </source>
</evidence>
<feature type="domain" description="Uroporphyrinogen decarboxylase (URO-D)" evidence="8">
    <location>
        <begin position="7"/>
        <end position="341"/>
    </location>
</feature>
<protein>
    <submittedName>
        <fullName evidence="9">MtaA/CmuA family methyltransferase</fullName>
        <ecNumber evidence="9">2.1.1.-</ecNumber>
    </submittedName>
</protein>
<proteinExistence type="predicted"/>
<dbReference type="InterPro" id="IPR038071">
    <property type="entry name" value="UROD/MetE-like_sf"/>
</dbReference>
<keyword evidence="2 9" id="KW-0489">Methyltransferase</keyword>
<evidence type="ECO:0000313" key="9">
    <source>
        <dbReference type="EMBL" id="MBZ0155016.1"/>
    </source>
</evidence>
<dbReference type="GO" id="GO:0004853">
    <property type="term" value="F:uroporphyrinogen decarboxylase activity"/>
    <property type="evidence" value="ECO:0007669"/>
    <property type="project" value="InterPro"/>
</dbReference>
<evidence type="ECO:0000256" key="6">
    <source>
        <dbReference type="ARBA" id="ARBA00022994"/>
    </source>
</evidence>
<dbReference type="InterPro" id="IPR052024">
    <property type="entry name" value="Methanogen_methyltrans"/>
</dbReference>
<dbReference type="Proteomes" id="UP000705867">
    <property type="component" value="Unassembled WGS sequence"/>
</dbReference>
<keyword evidence="3 9" id="KW-0808">Transferase</keyword>
<comment type="caution">
    <text evidence="9">The sequence shown here is derived from an EMBL/GenBank/DDBJ whole genome shotgun (WGS) entry which is preliminary data.</text>
</comment>
<dbReference type="GO" id="GO:0032259">
    <property type="term" value="P:methylation"/>
    <property type="evidence" value="ECO:0007669"/>
    <property type="project" value="UniProtKB-KW"/>
</dbReference>
<dbReference type="SUPFAM" id="SSF51726">
    <property type="entry name" value="UROD/MetE-like"/>
    <property type="match status" value="1"/>
</dbReference>
<evidence type="ECO:0000256" key="2">
    <source>
        <dbReference type="ARBA" id="ARBA00022603"/>
    </source>
</evidence>
<name>A0A953JBX3_9BACT</name>
<reference evidence="9" key="2">
    <citation type="submission" date="2021-08" db="EMBL/GenBank/DDBJ databases">
        <authorList>
            <person name="Dalcin Martins P."/>
        </authorList>
    </citation>
    <scope>NUCLEOTIDE SEQUENCE</scope>
    <source>
        <strain evidence="9">MAG_39</strain>
    </source>
</reference>
<dbReference type="InterPro" id="IPR000257">
    <property type="entry name" value="Uroporphyrinogen_deCOase"/>
</dbReference>
<dbReference type="NCBIfam" id="NF004889">
    <property type="entry name" value="PRK06252.1"/>
    <property type="match status" value="1"/>
</dbReference>